<organism evidence="1 2">
    <name type="scientific">Demequina lutea</name>
    <dbReference type="NCBI Taxonomy" id="431489"/>
    <lineage>
        <taxon>Bacteria</taxon>
        <taxon>Bacillati</taxon>
        <taxon>Actinomycetota</taxon>
        <taxon>Actinomycetes</taxon>
        <taxon>Micrococcales</taxon>
        <taxon>Demequinaceae</taxon>
        <taxon>Demequina</taxon>
    </lineage>
</organism>
<accession>A0A7Z0CHT2</accession>
<dbReference type="Proteomes" id="UP000547973">
    <property type="component" value="Unassembled WGS sequence"/>
</dbReference>
<dbReference type="RefSeq" id="WP_062075808.1">
    <property type="nucleotide sequence ID" value="NZ_BBRC01000013.1"/>
</dbReference>
<keyword evidence="2" id="KW-1185">Reference proteome</keyword>
<dbReference type="EMBL" id="JACBZO010000001">
    <property type="protein sequence ID" value="NYI41806.1"/>
    <property type="molecule type" value="Genomic_DNA"/>
</dbReference>
<protein>
    <submittedName>
        <fullName evidence="1">Uncharacterized protein</fullName>
    </submittedName>
</protein>
<proteinExistence type="predicted"/>
<evidence type="ECO:0000313" key="2">
    <source>
        <dbReference type="Proteomes" id="UP000547973"/>
    </source>
</evidence>
<evidence type="ECO:0000313" key="1">
    <source>
        <dbReference type="EMBL" id="NYI41806.1"/>
    </source>
</evidence>
<dbReference type="OrthoDB" id="1551013at2"/>
<sequence length="99" mass="11163">MDATEISRAAATWTGWGHTTWPTRDDAAVVEEFGAARGTELLALLRSLEEDFYTSDARIEAPDLASMGRQSSKEFRQRHPELEAEVATAFAWCYTFDFK</sequence>
<comment type="caution">
    <text evidence="1">The sequence shown here is derived from an EMBL/GenBank/DDBJ whole genome shotgun (WGS) entry which is preliminary data.</text>
</comment>
<name>A0A7Z0CHT2_9MICO</name>
<reference evidence="1 2" key="1">
    <citation type="submission" date="2020-07" db="EMBL/GenBank/DDBJ databases">
        <title>Sequencing the genomes of 1000 actinobacteria strains.</title>
        <authorList>
            <person name="Klenk H.-P."/>
        </authorList>
    </citation>
    <scope>NUCLEOTIDE SEQUENCE [LARGE SCALE GENOMIC DNA]</scope>
    <source>
        <strain evidence="1 2">DSM 19970</strain>
    </source>
</reference>
<gene>
    <name evidence="1" type="ORF">BKA03_001925</name>
</gene>
<dbReference type="AlphaFoldDB" id="A0A7Z0CHT2"/>